<evidence type="ECO:0000313" key="2">
    <source>
        <dbReference type="EMBL" id="GBN25079.1"/>
    </source>
</evidence>
<comment type="caution">
    <text evidence="2">The sequence shown here is derived from an EMBL/GenBank/DDBJ whole genome shotgun (WGS) entry which is preliminary data.</text>
</comment>
<evidence type="ECO:0000259" key="1">
    <source>
        <dbReference type="Pfam" id="PF20700"/>
    </source>
</evidence>
<proteinExistence type="predicted"/>
<reference evidence="2 3" key="1">
    <citation type="journal article" date="2019" name="Sci. Rep.">
        <title>Orb-weaving spider Araneus ventricosus genome elucidates the spidroin gene catalogue.</title>
        <authorList>
            <person name="Kono N."/>
            <person name="Nakamura H."/>
            <person name="Ohtoshi R."/>
            <person name="Moran D.A.P."/>
            <person name="Shinohara A."/>
            <person name="Yoshida Y."/>
            <person name="Fujiwara M."/>
            <person name="Mori M."/>
            <person name="Tomita M."/>
            <person name="Arakawa K."/>
        </authorList>
    </citation>
    <scope>NUCLEOTIDE SEQUENCE [LARGE SCALE GENOMIC DNA]</scope>
</reference>
<protein>
    <recommendedName>
        <fullName evidence="1">Mutator-like transposase domain-containing protein</fullName>
    </recommendedName>
</protein>
<organism evidence="2 3">
    <name type="scientific">Araneus ventricosus</name>
    <name type="common">Orbweaver spider</name>
    <name type="synonym">Epeira ventricosa</name>
    <dbReference type="NCBI Taxonomy" id="182803"/>
    <lineage>
        <taxon>Eukaryota</taxon>
        <taxon>Metazoa</taxon>
        <taxon>Ecdysozoa</taxon>
        <taxon>Arthropoda</taxon>
        <taxon>Chelicerata</taxon>
        <taxon>Arachnida</taxon>
        <taxon>Araneae</taxon>
        <taxon>Araneomorphae</taxon>
        <taxon>Entelegynae</taxon>
        <taxon>Araneoidea</taxon>
        <taxon>Araneidae</taxon>
        <taxon>Araneus</taxon>
    </lineage>
</organism>
<name>A0A4Y2MEL8_ARAVE</name>
<dbReference type="Proteomes" id="UP000499080">
    <property type="component" value="Unassembled WGS sequence"/>
</dbReference>
<sequence>MVNNRNKSRIRKTKFKGNRHSNRVVSNDSSLDKADEFVPTVSESKLKCDSVLADDFNAVEYNIIFNFQILNSIFSSLCCPECFSSGMILELESLHGLASNMVLKCGNCVYSNFCTSEKVNKMHNINAALVFGMRIIGKGHSAAKKTRRCC</sequence>
<keyword evidence="3" id="KW-1185">Reference proteome</keyword>
<dbReference type="EMBL" id="BGPR01007200">
    <property type="protein sequence ID" value="GBN25079.1"/>
    <property type="molecule type" value="Genomic_DNA"/>
</dbReference>
<dbReference type="OrthoDB" id="6459050at2759"/>
<dbReference type="Pfam" id="PF20700">
    <property type="entry name" value="Mutator"/>
    <property type="match status" value="1"/>
</dbReference>
<evidence type="ECO:0000313" key="3">
    <source>
        <dbReference type="Proteomes" id="UP000499080"/>
    </source>
</evidence>
<accession>A0A4Y2MEL8</accession>
<gene>
    <name evidence="2" type="ORF">AVEN_77991_1</name>
</gene>
<dbReference type="AlphaFoldDB" id="A0A4Y2MEL8"/>
<dbReference type="InterPro" id="IPR049012">
    <property type="entry name" value="Mutator_transp_dom"/>
</dbReference>
<feature type="domain" description="Mutator-like transposase" evidence="1">
    <location>
        <begin position="69"/>
        <end position="145"/>
    </location>
</feature>